<proteinExistence type="predicted"/>
<reference evidence="1" key="1">
    <citation type="submission" date="2023-11" db="EMBL/GenBank/DDBJ databases">
        <authorList>
            <person name="Poullet M."/>
        </authorList>
    </citation>
    <scope>NUCLEOTIDE SEQUENCE</scope>
    <source>
        <strain evidence="1">E1834</strain>
    </source>
</reference>
<protein>
    <submittedName>
        <fullName evidence="1">Uncharacterized protein</fullName>
    </submittedName>
</protein>
<name>A0ACB1AWD5_MELEN</name>
<keyword evidence="2" id="KW-1185">Reference proteome</keyword>
<dbReference type="EMBL" id="CAVMJV010000126">
    <property type="protein sequence ID" value="CAK5107427.1"/>
    <property type="molecule type" value="Genomic_DNA"/>
</dbReference>
<organism evidence="1 2">
    <name type="scientific">Meloidogyne enterolobii</name>
    <name type="common">Root-knot nematode worm</name>
    <name type="synonym">Meloidogyne mayaguensis</name>
    <dbReference type="NCBI Taxonomy" id="390850"/>
    <lineage>
        <taxon>Eukaryota</taxon>
        <taxon>Metazoa</taxon>
        <taxon>Ecdysozoa</taxon>
        <taxon>Nematoda</taxon>
        <taxon>Chromadorea</taxon>
        <taxon>Rhabditida</taxon>
        <taxon>Tylenchina</taxon>
        <taxon>Tylenchomorpha</taxon>
        <taxon>Tylenchoidea</taxon>
        <taxon>Meloidogynidae</taxon>
        <taxon>Meloidogyninae</taxon>
        <taxon>Meloidogyne</taxon>
    </lineage>
</organism>
<gene>
    <name evidence="1" type="ORF">MENTE1834_LOCUS43709</name>
</gene>
<accession>A0ACB1AWD5</accession>
<comment type="caution">
    <text evidence="1">The sequence shown here is derived from an EMBL/GenBank/DDBJ whole genome shotgun (WGS) entry which is preliminary data.</text>
</comment>
<sequence length="355" mass="39310">MIKIIFLFLIFAQIYYLSSSATLTEKEKLDKAQKIVDKANAKNKGKWIAKLHHRIAKLEKHSVMLGAKLKVPKKQVSTPVKTNLRRKRSIPASFDVRTGFASCAGIVGMIQVIRNLINKKSFKQDQSSCGDCWAVSTASALTDRYCISQVKKGNSAPLKTNPSVYFSALELMSCTPGMWGCGGGDPYYAWKYTQTSGLVTGTNYTWNSGCKPYPFPPHGSTEYTAPSCVSSCTSSAWNVAYTQDKKYTKTTGYIQSNVAAIQNEIMANGSVVAAFDVYDDFMYYSSGQTSDVYVGGHAVRMIGWGTDTYPDGTHLDYWLCANQWNYDWGMNGYFKIARGVDECGIESSEISFGTF</sequence>
<evidence type="ECO:0000313" key="2">
    <source>
        <dbReference type="Proteomes" id="UP001497535"/>
    </source>
</evidence>
<evidence type="ECO:0000313" key="1">
    <source>
        <dbReference type="EMBL" id="CAK5107427.1"/>
    </source>
</evidence>
<dbReference type="Proteomes" id="UP001497535">
    <property type="component" value="Unassembled WGS sequence"/>
</dbReference>